<evidence type="ECO:0000313" key="2">
    <source>
        <dbReference type="Proteomes" id="UP000037122"/>
    </source>
</evidence>
<name>A0A0L0NYW5_CANAR</name>
<protein>
    <submittedName>
        <fullName evidence="1">Uncharacterized protein</fullName>
    </submittedName>
</protein>
<organism evidence="1 2">
    <name type="scientific">Candidozyma auris</name>
    <name type="common">Yeast</name>
    <name type="synonym">Candida auris</name>
    <dbReference type="NCBI Taxonomy" id="498019"/>
    <lineage>
        <taxon>Eukaryota</taxon>
        <taxon>Fungi</taxon>
        <taxon>Dikarya</taxon>
        <taxon>Ascomycota</taxon>
        <taxon>Saccharomycotina</taxon>
        <taxon>Pichiomycetes</taxon>
        <taxon>Metschnikowiaceae</taxon>
        <taxon>Candidozyma</taxon>
    </lineage>
</organism>
<gene>
    <name evidence="1" type="ORF">QG37_03904</name>
</gene>
<dbReference type="Proteomes" id="UP000037122">
    <property type="component" value="Unassembled WGS sequence"/>
</dbReference>
<evidence type="ECO:0000313" key="1">
    <source>
        <dbReference type="EMBL" id="KND99357.1"/>
    </source>
</evidence>
<accession>A0A0L0NYW5</accession>
<sequence>MALFRLIIIEHIKKDHSFCYVKFNFRFLPKRCRLCSIFHDQCIWLLANFLTESTRLSSRVFMTSSSCAVTNLEKLLLLSFYFLAKVKAHPHNVTSDPKIAKKEKLYKWI</sequence>
<proteinExistence type="predicted"/>
<dbReference type="VEuPathDB" id="FungiDB:QG37_03904"/>
<comment type="caution">
    <text evidence="1">The sequence shown here is derived from an EMBL/GenBank/DDBJ whole genome shotgun (WGS) entry which is preliminary data.</text>
</comment>
<dbReference type="EMBL" id="LGST01000025">
    <property type="protein sequence ID" value="KND99357.1"/>
    <property type="molecule type" value="Genomic_DNA"/>
</dbReference>
<dbReference type="AlphaFoldDB" id="A0A0L0NYW5"/>
<reference evidence="2" key="1">
    <citation type="journal article" date="2015" name="BMC Genomics">
        <title>Draft genome of a commonly misdiagnosed multidrug resistant pathogen Candida auris.</title>
        <authorList>
            <person name="Chatterjee S."/>
            <person name="Alampalli S.V."/>
            <person name="Nageshan R.K."/>
            <person name="Chettiar S.T."/>
            <person name="Joshi S."/>
            <person name="Tatu U.S."/>
        </authorList>
    </citation>
    <scope>NUCLEOTIDE SEQUENCE [LARGE SCALE GENOMIC DNA]</scope>
    <source>
        <strain evidence="2">6684</strain>
    </source>
</reference>